<proteinExistence type="predicted"/>
<name>A0A834M355_RHYFE</name>
<evidence type="ECO:0000256" key="1">
    <source>
        <dbReference type="SAM" id="MobiDB-lite"/>
    </source>
</evidence>
<evidence type="ECO:0000313" key="2">
    <source>
        <dbReference type="EMBL" id="KAF7270416.1"/>
    </source>
</evidence>
<dbReference type="EMBL" id="JAACXV010014096">
    <property type="protein sequence ID" value="KAF7270416.1"/>
    <property type="molecule type" value="Genomic_DNA"/>
</dbReference>
<protein>
    <submittedName>
        <fullName evidence="2">Uncharacterized protein</fullName>
    </submittedName>
</protein>
<keyword evidence="3" id="KW-1185">Reference proteome</keyword>
<feature type="compositionally biased region" description="Pro residues" evidence="1">
    <location>
        <begin position="53"/>
        <end position="62"/>
    </location>
</feature>
<evidence type="ECO:0000313" key="3">
    <source>
        <dbReference type="Proteomes" id="UP000625711"/>
    </source>
</evidence>
<feature type="region of interest" description="Disordered" evidence="1">
    <location>
        <begin position="9"/>
        <end position="66"/>
    </location>
</feature>
<organism evidence="2 3">
    <name type="scientific">Rhynchophorus ferrugineus</name>
    <name type="common">Red palm weevil</name>
    <name type="synonym">Curculio ferrugineus</name>
    <dbReference type="NCBI Taxonomy" id="354439"/>
    <lineage>
        <taxon>Eukaryota</taxon>
        <taxon>Metazoa</taxon>
        <taxon>Ecdysozoa</taxon>
        <taxon>Arthropoda</taxon>
        <taxon>Hexapoda</taxon>
        <taxon>Insecta</taxon>
        <taxon>Pterygota</taxon>
        <taxon>Neoptera</taxon>
        <taxon>Endopterygota</taxon>
        <taxon>Coleoptera</taxon>
        <taxon>Polyphaga</taxon>
        <taxon>Cucujiformia</taxon>
        <taxon>Curculionidae</taxon>
        <taxon>Dryophthorinae</taxon>
        <taxon>Rhynchophorus</taxon>
    </lineage>
</organism>
<dbReference type="Proteomes" id="UP000625711">
    <property type="component" value="Unassembled WGS sequence"/>
</dbReference>
<dbReference type="AlphaFoldDB" id="A0A834M355"/>
<gene>
    <name evidence="2" type="ORF">GWI33_016611</name>
</gene>
<accession>A0A834M355</accession>
<sequence>MFPILQLIVTKKREGARPDPIATRSGYRARLRPKPVPDEFPFREKKTNRNEPAPAPSPSPEPPHARQIEKNLTHRRNKPNISFLVYYFPRGGGGRRSDAGGGRARGISGDGRHEECSSYCFISLNFELDLILFRRITRGRVCRWYPAGKPHQYTSFINYVQSSVPGPVTIRRHRPPNDGIPVCSAAEIEKSSRAYWLIAARATRSSGNFLSRAILDAFISFMAQYCRGMLWRMNPEGGASGKE</sequence>
<comment type="caution">
    <text evidence="2">The sequence shown here is derived from an EMBL/GenBank/DDBJ whole genome shotgun (WGS) entry which is preliminary data.</text>
</comment>
<feature type="compositionally biased region" description="Basic and acidic residues" evidence="1">
    <location>
        <begin position="35"/>
        <end position="49"/>
    </location>
</feature>
<reference evidence="2" key="1">
    <citation type="submission" date="2020-08" db="EMBL/GenBank/DDBJ databases">
        <title>Genome sequencing and assembly of the red palm weevil Rhynchophorus ferrugineus.</title>
        <authorList>
            <person name="Dias G.B."/>
            <person name="Bergman C.M."/>
            <person name="Manee M."/>
        </authorList>
    </citation>
    <scope>NUCLEOTIDE SEQUENCE</scope>
    <source>
        <strain evidence="2">AA-2017</strain>
        <tissue evidence="2">Whole larva</tissue>
    </source>
</reference>